<proteinExistence type="predicted"/>
<protein>
    <submittedName>
        <fullName evidence="1">Competence protein ComA</fullName>
    </submittedName>
</protein>
<accession>A0A1V3IYL7</accession>
<dbReference type="OrthoDB" id="5686413at2"/>
<gene>
    <name evidence="1" type="ORF">BKK51_09320</name>
    <name evidence="2" type="ORF">BKK52_09350</name>
</gene>
<evidence type="ECO:0000313" key="2">
    <source>
        <dbReference type="EMBL" id="OOF47402.1"/>
    </source>
</evidence>
<dbReference type="Proteomes" id="UP000188728">
    <property type="component" value="Unassembled WGS sequence"/>
</dbReference>
<name>A0A1V3IQ26_9PAST</name>
<sequence length="277" mass="32564">MPIPYKKRQIIQIGVHQQRNQFQFVWFDKQSQIQSFSISDNERDIETHLMNRLIQDFSQVRLKLRLVGCISPHLIWSKSLILPQSLNAQECEQQCRFVLQKELPIPFEELWFDYISTPLKQGFRLEIYAVRRMVAQEAQKAYGALSLDVLDVAYYAILRSFRLFLGEDQDNSLYLYQDESHCFAMMNTHQGLQLLQTQENLTALYTQFCQRFETESARIYVYQTDDVQRTDLPESWQRVETELPFIALGNSLWQKDFVQNNGDSSTALLNGCLNEGH</sequence>
<dbReference type="RefSeq" id="WP_077474394.1">
    <property type="nucleotide sequence ID" value="NZ_MLHK01000055.1"/>
</dbReference>
<comment type="caution">
    <text evidence="1">The sequence shown here is derived from an EMBL/GenBank/DDBJ whole genome shotgun (WGS) entry which is preliminary data.</text>
</comment>
<dbReference type="EMBL" id="MLHL01000055">
    <property type="protein sequence ID" value="OOF47402.1"/>
    <property type="molecule type" value="Genomic_DNA"/>
</dbReference>
<accession>A0A1V3IQ26</accession>
<evidence type="ECO:0000313" key="4">
    <source>
        <dbReference type="Proteomes" id="UP000189161"/>
    </source>
</evidence>
<organism evidence="1 3">
    <name type="scientific">Rodentibacter trehalosifermentans</name>
    <dbReference type="NCBI Taxonomy" id="1908263"/>
    <lineage>
        <taxon>Bacteria</taxon>
        <taxon>Pseudomonadati</taxon>
        <taxon>Pseudomonadota</taxon>
        <taxon>Gammaproteobacteria</taxon>
        <taxon>Pasteurellales</taxon>
        <taxon>Pasteurellaceae</taxon>
        <taxon>Rodentibacter</taxon>
    </lineage>
</organism>
<reference evidence="3 4" key="1">
    <citation type="submission" date="2016-10" db="EMBL/GenBank/DDBJ databases">
        <title>Rodentibacter gen. nov. and new species.</title>
        <authorList>
            <person name="Christensen H."/>
        </authorList>
    </citation>
    <scope>NUCLEOTIDE SEQUENCE [LARGE SCALE GENOMIC DNA]</scope>
    <source>
        <strain evidence="1 3">H1983213011</strain>
        <strain evidence="2 4">H1987082031</strain>
    </source>
</reference>
<evidence type="ECO:0000313" key="3">
    <source>
        <dbReference type="Proteomes" id="UP000188728"/>
    </source>
</evidence>
<evidence type="ECO:0000313" key="1">
    <source>
        <dbReference type="EMBL" id="OOF44293.1"/>
    </source>
</evidence>
<dbReference type="AlphaFoldDB" id="A0A1V3IQ26"/>
<dbReference type="Proteomes" id="UP000189161">
    <property type="component" value="Unassembled WGS sequence"/>
</dbReference>
<dbReference type="EMBL" id="MLHK01000055">
    <property type="protein sequence ID" value="OOF44293.1"/>
    <property type="molecule type" value="Genomic_DNA"/>
</dbReference>
<keyword evidence="4" id="KW-1185">Reference proteome</keyword>